<name>A0A0F9DF61_9ZZZZ</name>
<evidence type="ECO:0000313" key="1">
    <source>
        <dbReference type="EMBL" id="KKL60363.1"/>
    </source>
</evidence>
<dbReference type="AlphaFoldDB" id="A0A0F9DF61"/>
<proteinExistence type="predicted"/>
<dbReference type="EMBL" id="LAZR01029172">
    <property type="protein sequence ID" value="KKL60363.1"/>
    <property type="molecule type" value="Genomic_DNA"/>
</dbReference>
<organism evidence="1">
    <name type="scientific">marine sediment metagenome</name>
    <dbReference type="NCBI Taxonomy" id="412755"/>
    <lineage>
        <taxon>unclassified sequences</taxon>
        <taxon>metagenomes</taxon>
        <taxon>ecological metagenomes</taxon>
    </lineage>
</organism>
<reference evidence="1" key="1">
    <citation type="journal article" date="2015" name="Nature">
        <title>Complex archaea that bridge the gap between prokaryotes and eukaryotes.</title>
        <authorList>
            <person name="Spang A."/>
            <person name="Saw J.H."/>
            <person name="Jorgensen S.L."/>
            <person name="Zaremba-Niedzwiedzka K."/>
            <person name="Martijn J."/>
            <person name="Lind A.E."/>
            <person name="van Eijk R."/>
            <person name="Schleper C."/>
            <person name="Guy L."/>
            <person name="Ettema T.J."/>
        </authorList>
    </citation>
    <scope>NUCLEOTIDE SEQUENCE</scope>
</reference>
<gene>
    <name evidence="1" type="ORF">LCGC14_2206040</name>
</gene>
<protein>
    <submittedName>
        <fullName evidence="1">Uncharacterized protein</fullName>
    </submittedName>
</protein>
<sequence length="89" mass="10583">MVETFIKKVQIAHTEGDIRELSTIYDSICCIRYINSQTIRKDRRIETDLYKKENLLLFNLMSQIMVMRSKFSKRLQIAKNEGERSPKNI</sequence>
<accession>A0A0F9DF61</accession>
<comment type="caution">
    <text evidence="1">The sequence shown here is derived from an EMBL/GenBank/DDBJ whole genome shotgun (WGS) entry which is preliminary data.</text>
</comment>